<keyword evidence="7" id="KW-0804">Transcription</keyword>
<comment type="similarity">
    <text evidence="2">Belongs to the TCF/LEF family.</text>
</comment>
<reference evidence="12" key="1">
    <citation type="submission" date="2021-02" db="EMBL/GenBank/DDBJ databases">
        <authorList>
            <person name="Nowell W R."/>
        </authorList>
    </citation>
    <scope>NUCLEOTIDE SEQUENCE</scope>
</reference>
<protein>
    <recommendedName>
        <fullName evidence="11">HMG box domain-containing protein</fullName>
    </recommendedName>
</protein>
<comment type="caution">
    <text evidence="12">The sequence shown here is derived from an EMBL/GenBank/DDBJ whole genome shotgun (WGS) entry which is preliminary data.</text>
</comment>
<dbReference type="GO" id="GO:1990907">
    <property type="term" value="C:beta-catenin-TCF complex"/>
    <property type="evidence" value="ECO:0007669"/>
    <property type="project" value="TreeGrafter"/>
</dbReference>
<dbReference type="InterPro" id="IPR009071">
    <property type="entry name" value="HMG_box_dom"/>
</dbReference>
<dbReference type="InterPro" id="IPR036910">
    <property type="entry name" value="HMG_box_dom_sf"/>
</dbReference>
<name>A0A814FEP1_9BILA</name>
<dbReference type="AlphaFoldDB" id="A0A814FEP1"/>
<proteinExistence type="inferred from homology"/>
<dbReference type="SUPFAM" id="SSF47095">
    <property type="entry name" value="HMG-box"/>
    <property type="match status" value="1"/>
</dbReference>
<keyword evidence="8 9" id="KW-0539">Nucleus</keyword>
<feature type="DNA-binding region" description="HMG box" evidence="9">
    <location>
        <begin position="256"/>
        <end position="324"/>
    </location>
</feature>
<dbReference type="FunFam" id="1.10.30.10:FF:000001">
    <property type="entry name" value="transcription factor 7 isoform X2"/>
    <property type="match status" value="1"/>
</dbReference>
<gene>
    <name evidence="12" type="ORF">ZHD862_LOCUS11568</name>
</gene>
<feature type="region of interest" description="Disordered" evidence="10">
    <location>
        <begin position="42"/>
        <end position="61"/>
    </location>
</feature>
<dbReference type="PROSITE" id="PS50118">
    <property type="entry name" value="HMG_BOX_2"/>
    <property type="match status" value="1"/>
</dbReference>
<evidence type="ECO:0000256" key="7">
    <source>
        <dbReference type="ARBA" id="ARBA00023163"/>
    </source>
</evidence>
<feature type="compositionally biased region" description="Acidic residues" evidence="10">
    <location>
        <begin position="78"/>
        <end position="87"/>
    </location>
</feature>
<dbReference type="Gene3D" id="1.10.30.10">
    <property type="entry name" value="High mobility group box domain"/>
    <property type="match status" value="1"/>
</dbReference>
<dbReference type="GO" id="GO:0000785">
    <property type="term" value="C:chromatin"/>
    <property type="evidence" value="ECO:0007669"/>
    <property type="project" value="TreeGrafter"/>
</dbReference>
<evidence type="ECO:0000313" key="13">
    <source>
        <dbReference type="Proteomes" id="UP000663864"/>
    </source>
</evidence>
<evidence type="ECO:0000259" key="11">
    <source>
        <dbReference type="PROSITE" id="PS50118"/>
    </source>
</evidence>
<dbReference type="InterPro" id="IPR024940">
    <property type="entry name" value="TCF/LEF"/>
</dbReference>
<evidence type="ECO:0000256" key="10">
    <source>
        <dbReference type="SAM" id="MobiDB-lite"/>
    </source>
</evidence>
<evidence type="ECO:0000256" key="4">
    <source>
        <dbReference type="ARBA" id="ARBA00023015"/>
    </source>
</evidence>
<evidence type="ECO:0000256" key="2">
    <source>
        <dbReference type="ARBA" id="ARBA00006569"/>
    </source>
</evidence>
<dbReference type="GO" id="GO:0000978">
    <property type="term" value="F:RNA polymerase II cis-regulatory region sequence-specific DNA binding"/>
    <property type="evidence" value="ECO:0007669"/>
    <property type="project" value="TreeGrafter"/>
</dbReference>
<comment type="subcellular location">
    <subcellularLocation>
        <location evidence="1">Nucleus</location>
    </subcellularLocation>
</comment>
<dbReference type="PANTHER" id="PTHR10373">
    <property type="entry name" value="TRANSCRIPTION FACTOR 7 FAMILY MEMBER"/>
    <property type="match status" value="1"/>
</dbReference>
<dbReference type="EMBL" id="CAJNOT010000439">
    <property type="protein sequence ID" value="CAF0982275.1"/>
    <property type="molecule type" value="Genomic_DNA"/>
</dbReference>
<dbReference type="Pfam" id="PF00505">
    <property type="entry name" value="HMG_box"/>
    <property type="match status" value="1"/>
</dbReference>
<evidence type="ECO:0000256" key="6">
    <source>
        <dbReference type="ARBA" id="ARBA00023159"/>
    </source>
</evidence>
<keyword evidence="5 9" id="KW-0238">DNA-binding</keyword>
<dbReference type="PANTHER" id="PTHR10373:SF38">
    <property type="entry name" value="PROTEIN PANGOLIN, ISOFORM J"/>
    <property type="match status" value="1"/>
</dbReference>
<feature type="region of interest" description="Disordered" evidence="10">
    <location>
        <begin position="76"/>
        <end position="111"/>
    </location>
</feature>
<evidence type="ECO:0000256" key="5">
    <source>
        <dbReference type="ARBA" id="ARBA00023125"/>
    </source>
</evidence>
<sequence>MPTNIFIGCFSNTTDLTLDLSIKSSSKRSMLSIKATTIDNSSSLLTTSDPDGSGSSSNNSIIDNDEVKIFECEKHEEDIDIDGDDDNDRLSPVIKEEESSPQQTSSTTNLTDRLNSEQQLHSFFPYFISPYYHPSNATQSFDKLASLESLSKFISPPPAHMSNSNLGIDQNTGIPNTMYPLPSPTSFQSPYSQHWRSPMFPFVFPTNYPLSQNSSSHSISSLQKRSTYIRRIIENNPQQQQQSKFHEDTKQKKSHIKKPLNAFMLFMKEQRAQVVQECTLRESAAINQILGRKWHELDRNVQQKYYDMARDERMKHMQLYPGWSARDNYGVRKKRGNKGKKREKNQGENGECLNQKKCRARFGLDQQANWCKHCKRKKKCLRYTENETTSIGISSWSEEDDTDNIDDSNDCDVIPINEHKNLSIHTGISMDSDEENKLRLLKYQQISNSNENNSNTKTSITMATSRKDSSSKVSFLQPYPYFDSFLSTTTSMPILNEFKRET</sequence>
<accession>A0A814FEP1</accession>
<evidence type="ECO:0000256" key="9">
    <source>
        <dbReference type="PROSITE-ProRule" id="PRU00267"/>
    </source>
</evidence>
<dbReference type="GO" id="GO:0060070">
    <property type="term" value="P:canonical Wnt signaling pathway"/>
    <property type="evidence" value="ECO:0007669"/>
    <property type="project" value="TreeGrafter"/>
</dbReference>
<dbReference type="Proteomes" id="UP000663864">
    <property type="component" value="Unassembled WGS sequence"/>
</dbReference>
<keyword evidence="6" id="KW-0010">Activator</keyword>
<keyword evidence="3" id="KW-0879">Wnt signaling pathway</keyword>
<dbReference type="SMART" id="SM01366">
    <property type="entry name" value="c-clamp"/>
    <property type="match status" value="1"/>
</dbReference>
<evidence type="ECO:0000313" key="12">
    <source>
        <dbReference type="EMBL" id="CAF0982275.1"/>
    </source>
</evidence>
<keyword evidence="4" id="KW-0805">Transcription regulation</keyword>
<feature type="domain" description="HMG box" evidence="11">
    <location>
        <begin position="256"/>
        <end position="324"/>
    </location>
</feature>
<feature type="compositionally biased region" description="Low complexity" evidence="10">
    <location>
        <begin position="48"/>
        <end position="61"/>
    </location>
</feature>
<evidence type="ECO:0000256" key="8">
    <source>
        <dbReference type="ARBA" id="ARBA00023242"/>
    </source>
</evidence>
<dbReference type="GO" id="GO:0000981">
    <property type="term" value="F:DNA-binding transcription factor activity, RNA polymerase II-specific"/>
    <property type="evidence" value="ECO:0007669"/>
    <property type="project" value="TreeGrafter"/>
</dbReference>
<dbReference type="CDD" id="cd21996">
    <property type="entry name" value="HMG-box_TCF7-like"/>
    <property type="match status" value="1"/>
</dbReference>
<evidence type="ECO:0000256" key="1">
    <source>
        <dbReference type="ARBA" id="ARBA00004123"/>
    </source>
</evidence>
<evidence type="ECO:0000256" key="3">
    <source>
        <dbReference type="ARBA" id="ARBA00022687"/>
    </source>
</evidence>
<dbReference type="SMART" id="SM00398">
    <property type="entry name" value="HMG"/>
    <property type="match status" value="1"/>
</dbReference>
<organism evidence="12 13">
    <name type="scientific">Rotaria sordida</name>
    <dbReference type="NCBI Taxonomy" id="392033"/>
    <lineage>
        <taxon>Eukaryota</taxon>
        <taxon>Metazoa</taxon>
        <taxon>Spiralia</taxon>
        <taxon>Gnathifera</taxon>
        <taxon>Rotifera</taxon>
        <taxon>Eurotatoria</taxon>
        <taxon>Bdelloidea</taxon>
        <taxon>Philodinida</taxon>
        <taxon>Philodinidae</taxon>
        <taxon>Rotaria</taxon>
    </lineage>
</organism>